<comment type="caution">
    <text evidence="2">The sequence shown here is derived from an EMBL/GenBank/DDBJ whole genome shotgun (WGS) entry which is preliminary data.</text>
</comment>
<gene>
    <name evidence="2" type="ORF">HNQ64_000701</name>
</gene>
<reference evidence="2 3" key="1">
    <citation type="submission" date="2020-08" db="EMBL/GenBank/DDBJ databases">
        <title>Genomic Encyclopedia of Type Strains, Phase IV (KMG-IV): sequencing the most valuable type-strain genomes for metagenomic binning, comparative biology and taxonomic classification.</title>
        <authorList>
            <person name="Goeker M."/>
        </authorList>
    </citation>
    <scope>NUCLEOTIDE SEQUENCE [LARGE SCALE GENOMIC DNA]</scope>
    <source>
        <strain evidence="2 3">DSM 12251</strain>
    </source>
</reference>
<evidence type="ECO:0000313" key="2">
    <source>
        <dbReference type="EMBL" id="MBB5036467.1"/>
    </source>
</evidence>
<feature type="signal peptide" evidence="1">
    <location>
        <begin position="1"/>
        <end position="17"/>
    </location>
</feature>
<evidence type="ECO:0008006" key="4">
    <source>
        <dbReference type="Google" id="ProtNLM"/>
    </source>
</evidence>
<dbReference type="RefSeq" id="WP_184205372.1">
    <property type="nucleotide sequence ID" value="NZ_JACHIF010000001.1"/>
</dbReference>
<dbReference type="Proteomes" id="UP000534294">
    <property type="component" value="Unassembled WGS sequence"/>
</dbReference>
<sequence length="173" mass="19927">MKTLLLFLMLAVNCSFAVEPLIVLTPKSEEAEEYDYGEQLIEKFNLLLEKDSLLKEQFEELESAPKERAGGRYGGFSQSSFILHRSEDFDFGRQGSFSNYRQTVVIHYAFDEGGRKSMMSTTGVFAIFHLTGKKMYNYSEKKEEWEILTHEVSAKFKEFSKTLNADEKPGEDK</sequence>
<organism evidence="2 3">
    <name type="scientific">Prosthecobacter dejongeii</name>
    <dbReference type="NCBI Taxonomy" id="48465"/>
    <lineage>
        <taxon>Bacteria</taxon>
        <taxon>Pseudomonadati</taxon>
        <taxon>Verrucomicrobiota</taxon>
        <taxon>Verrucomicrobiia</taxon>
        <taxon>Verrucomicrobiales</taxon>
        <taxon>Verrucomicrobiaceae</taxon>
        <taxon>Prosthecobacter</taxon>
    </lineage>
</organism>
<keyword evidence="3" id="KW-1185">Reference proteome</keyword>
<keyword evidence="1" id="KW-0732">Signal</keyword>
<accession>A0A7W8DNM9</accession>
<name>A0A7W8DNM9_9BACT</name>
<dbReference type="EMBL" id="JACHIF010000001">
    <property type="protein sequence ID" value="MBB5036467.1"/>
    <property type="molecule type" value="Genomic_DNA"/>
</dbReference>
<proteinExistence type="predicted"/>
<feature type="chain" id="PRO_5030774428" description="DUF4410 domain-containing protein" evidence="1">
    <location>
        <begin position="18"/>
        <end position="173"/>
    </location>
</feature>
<protein>
    <recommendedName>
        <fullName evidence="4">DUF4410 domain-containing protein</fullName>
    </recommendedName>
</protein>
<dbReference type="AlphaFoldDB" id="A0A7W8DNM9"/>
<evidence type="ECO:0000256" key="1">
    <source>
        <dbReference type="SAM" id="SignalP"/>
    </source>
</evidence>
<evidence type="ECO:0000313" key="3">
    <source>
        <dbReference type="Proteomes" id="UP000534294"/>
    </source>
</evidence>